<feature type="chain" id="PRO_5001490270" description="Secreted protein" evidence="1">
    <location>
        <begin position="23"/>
        <end position="103"/>
    </location>
</feature>
<evidence type="ECO:0008006" key="4">
    <source>
        <dbReference type="Google" id="ProtNLM"/>
    </source>
</evidence>
<dbReference type="OrthoDB" id="5774502at2759"/>
<reference evidence="3" key="1">
    <citation type="journal article" date="2015" name="Nat. Genet.">
        <title>The genome and transcriptome of the zoonotic hookworm Ancylostoma ceylanicum identify infection-specific gene families.</title>
        <authorList>
            <person name="Schwarz E.M."/>
            <person name="Hu Y."/>
            <person name="Antoshechkin I."/>
            <person name="Miller M.M."/>
            <person name="Sternberg P.W."/>
            <person name="Aroian R.V."/>
        </authorList>
    </citation>
    <scope>NUCLEOTIDE SEQUENCE</scope>
    <source>
        <strain evidence="3">HY135</strain>
    </source>
</reference>
<comment type="caution">
    <text evidence="2">The sequence shown here is derived from an EMBL/GenBank/DDBJ whole genome shotgun (WGS) entry which is preliminary data.</text>
</comment>
<evidence type="ECO:0000256" key="1">
    <source>
        <dbReference type="SAM" id="SignalP"/>
    </source>
</evidence>
<name>A0A016T1R7_9BILA</name>
<evidence type="ECO:0000313" key="3">
    <source>
        <dbReference type="Proteomes" id="UP000024635"/>
    </source>
</evidence>
<feature type="signal peptide" evidence="1">
    <location>
        <begin position="1"/>
        <end position="22"/>
    </location>
</feature>
<protein>
    <recommendedName>
        <fullName evidence="4">Secreted protein</fullName>
    </recommendedName>
</protein>
<proteinExistence type="predicted"/>
<keyword evidence="3" id="KW-1185">Reference proteome</keyword>
<accession>A0A016T1R7</accession>
<dbReference type="Proteomes" id="UP000024635">
    <property type="component" value="Unassembled WGS sequence"/>
</dbReference>
<dbReference type="EMBL" id="JARK01001484">
    <property type="protein sequence ID" value="EYB96675.1"/>
    <property type="molecule type" value="Genomic_DNA"/>
</dbReference>
<sequence>MVNFHILVISLAVSLWSREVHSMDCSEICRVPELIYHCCQCIGCHQGLSPNAIAPAMAGLRFGKRSASYSPEAAQQTESNSETVPSRYVAVLPRRWILSSVLY</sequence>
<gene>
    <name evidence="2" type="primary">Acey_s0148.g2665</name>
    <name evidence="2" type="ORF">Y032_0148g2665</name>
</gene>
<evidence type="ECO:0000313" key="2">
    <source>
        <dbReference type="EMBL" id="EYB96675.1"/>
    </source>
</evidence>
<dbReference type="AlphaFoldDB" id="A0A016T1R7"/>
<keyword evidence="1" id="KW-0732">Signal</keyword>
<organism evidence="2 3">
    <name type="scientific">Ancylostoma ceylanicum</name>
    <dbReference type="NCBI Taxonomy" id="53326"/>
    <lineage>
        <taxon>Eukaryota</taxon>
        <taxon>Metazoa</taxon>
        <taxon>Ecdysozoa</taxon>
        <taxon>Nematoda</taxon>
        <taxon>Chromadorea</taxon>
        <taxon>Rhabditida</taxon>
        <taxon>Rhabditina</taxon>
        <taxon>Rhabditomorpha</taxon>
        <taxon>Strongyloidea</taxon>
        <taxon>Ancylostomatidae</taxon>
        <taxon>Ancylostomatinae</taxon>
        <taxon>Ancylostoma</taxon>
    </lineage>
</organism>